<feature type="transmembrane region" description="Helical" evidence="12">
    <location>
        <begin position="23"/>
        <end position="43"/>
    </location>
</feature>
<evidence type="ECO:0000256" key="8">
    <source>
        <dbReference type="ARBA" id="ARBA00023136"/>
    </source>
</evidence>
<dbReference type="NCBIfam" id="TIGR00350">
    <property type="entry name" value="lytR_cpsA_psr"/>
    <property type="match status" value="1"/>
</dbReference>
<evidence type="ECO:0000256" key="9">
    <source>
        <dbReference type="ARBA" id="ARBA00023163"/>
    </source>
</evidence>
<organism evidence="14 15">
    <name type="scientific">Peribacillus psychrosaccharolyticus</name>
    <name type="common">Bacillus psychrosaccharolyticus</name>
    <dbReference type="NCBI Taxonomy" id="1407"/>
    <lineage>
        <taxon>Bacteria</taxon>
        <taxon>Bacillati</taxon>
        <taxon>Bacillota</taxon>
        <taxon>Bacilli</taxon>
        <taxon>Bacillales</taxon>
        <taxon>Bacillaceae</taxon>
        <taxon>Peribacillus</taxon>
    </lineage>
</organism>
<dbReference type="PANTHER" id="PTHR33392:SF8">
    <property type="entry name" value="REGULATORY PROTEIN MSRR"/>
    <property type="match status" value="1"/>
</dbReference>
<evidence type="ECO:0000256" key="1">
    <source>
        <dbReference type="ARBA" id="ARBA00004401"/>
    </source>
</evidence>
<name>A0A974NN72_PERPY</name>
<evidence type="ECO:0000313" key="15">
    <source>
        <dbReference type="Proteomes" id="UP000595254"/>
    </source>
</evidence>
<keyword evidence="8 12" id="KW-0472">Membrane</keyword>
<evidence type="ECO:0000256" key="10">
    <source>
        <dbReference type="ARBA" id="ARBA00037178"/>
    </source>
</evidence>
<dbReference type="RefSeq" id="WP_201647873.1">
    <property type="nucleotide sequence ID" value="NZ_CP068053.1"/>
</dbReference>
<evidence type="ECO:0000256" key="11">
    <source>
        <dbReference type="ARBA" id="ARBA00040752"/>
    </source>
</evidence>
<keyword evidence="15" id="KW-1185">Reference proteome</keyword>
<evidence type="ECO:0000256" key="6">
    <source>
        <dbReference type="ARBA" id="ARBA00022989"/>
    </source>
</evidence>
<feature type="domain" description="Cell envelope-related transcriptional attenuator" evidence="13">
    <location>
        <begin position="94"/>
        <end position="238"/>
    </location>
</feature>
<dbReference type="AlphaFoldDB" id="A0A974NN72"/>
<protein>
    <recommendedName>
        <fullName evidence="11">Regulatory protein MsrR</fullName>
    </recommendedName>
</protein>
<dbReference type="EMBL" id="CP068053">
    <property type="protein sequence ID" value="QQT00979.1"/>
    <property type="molecule type" value="Genomic_DNA"/>
</dbReference>
<evidence type="ECO:0000256" key="3">
    <source>
        <dbReference type="ARBA" id="ARBA00022475"/>
    </source>
</evidence>
<evidence type="ECO:0000256" key="7">
    <source>
        <dbReference type="ARBA" id="ARBA00023015"/>
    </source>
</evidence>
<keyword evidence="5" id="KW-0735">Signal-anchor</keyword>
<keyword evidence="9" id="KW-0804">Transcription</keyword>
<evidence type="ECO:0000313" key="14">
    <source>
        <dbReference type="EMBL" id="QQT00979.1"/>
    </source>
</evidence>
<keyword evidence="7" id="KW-0805">Transcription regulation</keyword>
<gene>
    <name evidence="14" type="ORF">I6J18_03480</name>
</gene>
<dbReference type="Pfam" id="PF03816">
    <property type="entry name" value="LytR_cpsA_psr"/>
    <property type="match status" value="1"/>
</dbReference>
<evidence type="ECO:0000256" key="4">
    <source>
        <dbReference type="ARBA" id="ARBA00022692"/>
    </source>
</evidence>
<dbReference type="InterPro" id="IPR004474">
    <property type="entry name" value="LytR_CpsA_psr"/>
</dbReference>
<dbReference type="InterPro" id="IPR050922">
    <property type="entry name" value="LytR/CpsA/Psr_CW_biosynth"/>
</dbReference>
<reference evidence="14 15" key="1">
    <citation type="submission" date="2021-01" db="EMBL/GenBank/DDBJ databases">
        <title>FDA dAtabase for Regulatory Grade micrObial Sequences (FDA-ARGOS): Supporting development and validation of Infectious Disease Dx tests.</title>
        <authorList>
            <person name="Nelson B."/>
            <person name="Plummer A."/>
            <person name="Tallon L."/>
            <person name="Sadzewicz L."/>
            <person name="Zhao X."/>
            <person name="Boylan J."/>
            <person name="Ott S."/>
            <person name="Bowen H."/>
            <person name="Vavikolanu K."/>
            <person name="Mehta A."/>
            <person name="Aluvathingal J."/>
            <person name="Nadendla S."/>
            <person name="Myers T."/>
            <person name="Yan Y."/>
            <person name="Sichtig H."/>
        </authorList>
    </citation>
    <scope>NUCLEOTIDE SEQUENCE [LARGE SCALE GENOMIC DNA]</scope>
    <source>
        <strain evidence="14 15">FDAARGOS_1161</strain>
    </source>
</reference>
<dbReference type="PANTHER" id="PTHR33392">
    <property type="entry name" value="POLYISOPRENYL-TEICHOIC ACID--PEPTIDOGLYCAN TEICHOIC ACID TRANSFERASE TAGU"/>
    <property type="match status" value="1"/>
</dbReference>
<comment type="similarity">
    <text evidence="2">Belongs to the LytR/CpsA/Psr (LCP) family.</text>
</comment>
<evidence type="ECO:0000256" key="5">
    <source>
        <dbReference type="ARBA" id="ARBA00022968"/>
    </source>
</evidence>
<dbReference type="KEGG" id="ppsr:I6J18_03480"/>
<evidence type="ECO:0000256" key="12">
    <source>
        <dbReference type="SAM" id="Phobius"/>
    </source>
</evidence>
<keyword evidence="6 12" id="KW-1133">Transmembrane helix</keyword>
<dbReference type="Proteomes" id="UP000595254">
    <property type="component" value="Chromosome"/>
</dbReference>
<dbReference type="GO" id="GO:0071555">
    <property type="term" value="P:cell wall organization"/>
    <property type="evidence" value="ECO:0007669"/>
    <property type="project" value="UniProtKB-KW"/>
</dbReference>
<accession>A0A974NN72</accession>
<evidence type="ECO:0000259" key="13">
    <source>
        <dbReference type="Pfam" id="PF03816"/>
    </source>
</evidence>
<comment type="subcellular location">
    <subcellularLocation>
        <location evidence="1">Cell membrane</location>
        <topology evidence="1">Single-pass type II membrane protein</topology>
    </subcellularLocation>
</comment>
<comment type="function">
    <text evidence="10">Involved in SarA attenuation. Affects resistance to oxacillin and teicoplanin, as well as the synthesis of virulence factors.</text>
</comment>
<keyword evidence="3" id="KW-1003">Cell membrane</keyword>
<keyword evidence="4 12" id="KW-0812">Transmembrane</keyword>
<dbReference type="GO" id="GO:0005886">
    <property type="term" value="C:plasma membrane"/>
    <property type="evidence" value="ECO:0007669"/>
    <property type="project" value="UniProtKB-SubCell"/>
</dbReference>
<sequence>MNNQTSRQSKFNKKKKKKKKKRIKLFVSIVLLIPLIILGYTYYQFYDGKKDAEKAIASTPNQTIYEFNGQKSLEDKINVLLIGIDKRENDTSANSDSIIIAQFDPMKKSVKLLSLMRDMYVPIPGYNENYKINAANALGGPELLRKTIKENLGIDVEYFAMVDFKGFETIVDVLNPDGIEVDVEKAMSKYIGVSLNAGVQKLNGKELLGYARFRQDSESDFGRTRRQQQVIKVLMDEVISTNGITKAPRLLGSIQPYIETNINTGDSLGLIKEVLTNHPEKIESLTIPVKDTYQDVRVANGKNGMLVLQVDLEANKTAINDFLNNETPAINQ</sequence>
<proteinExistence type="inferred from homology"/>
<dbReference type="Gene3D" id="3.40.630.190">
    <property type="entry name" value="LCP protein"/>
    <property type="match status" value="1"/>
</dbReference>
<evidence type="ECO:0000256" key="2">
    <source>
        <dbReference type="ARBA" id="ARBA00006068"/>
    </source>
</evidence>